<dbReference type="Proteomes" id="UP000247917">
    <property type="component" value="Chromosome"/>
</dbReference>
<evidence type="ECO:0000313" key="1">
    <source>
        <dbReference type="EMBL" id="AWU40139.1"/>
    </source>
</evidence>
<accession>A0ABN5M3S4</accession>
<evidence type="ECO:0000313" key="2">
    <source>
        <dbReference type="Proteomes" id="UP000247917"/>
    </source>
</evidence>
<name>A0ABN5M3S4_9FLAO</name>
<reference evidence="1 2" key="1">
    <citation type="journal article" date="2018" name="Genome Biol. Evol.">
        <title>Parallel and Gradual Genome Erosion in the Blattabacterium Endosymbionts of Mastotermes darwiniensis and Cryptocercus Wood Roaches.</title>
        <authorList>
            <person name="Kinjo Y."/>
            <person name="Bourguignon T."/>
            <person name="Tong K.J."/>
            <person name="Kuwahara H."/>
            <person name="Lim S.J."/>
            <person name="Yoon K.B."/>
            <person name="Shigenobu S."/>
            <person name="Park Y.C."/>
            <person name="Nalepa C.A."/>
            <person name="Hongoh Y."/>
            <person name="Ohkuma M."/>
            <person name="Lo N."/>
            <person name="Tokuda G."/>
        </authorList>
    </citation>
    <scope>NUCLEOTIDE SEQUENCE [LARGE SCALE GENOMIC DNA]</scope>
    <source>
        <strain evidence="1 2">CPUsv</strain>
    </source>
</reference>
<dbReference type="RefSeq" id="WP_110495498.1">
    <property type="nucleotide sequence ID" value="NZ_CP029810.1"/>
</dbReference>
<keyword evidence="2" id="KW-1185">Reference proteome</keyword>
<sequence>MKRLLRSSFLWNKSILEKKKDKYKSYHIVFFYKGVLLPNFEEINQSVKKIFYEVIKWE</sequence>
<organism evidence="1 2">
    <name type="scientific">Blattabacterium punctulatus</name>
    <dbReference type="NCBI Taxonomy" id="164514"/>
    <lineage>
        <taxon>Bacteria</taxon>
        <taxon>Pseudomonadati</taxon>
        <taxon>Bacteroidota</taxon>
        <taxon>Flavobacteriia</taxon>
        <taxon>Flavobacteriales</taxon>
        <taxon>Blattabacteriaceae</taxon>
        <taxon>Blattabacterium</taxon>
    </lineage>
</organism>
<gene>
    <name evidence="1" type="ORF">DM808_02440</name>
</gene>
<proteinExistence type="predicted"/>
<dbReference type="EMBL" id="CP029812">
    <property type="protein sequence ID" value="AWU40139.1"/>
    <property type="molecule type" value="Genomic_DNA"/>
</dbReference>
<protein>
    <submittedName>
        <fullName evidence="1">Uncharacterized protein</fullName>
    </submittedName>
</protein>